<organism evidence="3 4">
    <name type="scientific">Fundicoccus ignavus</name>
    <dbReference type="NCBI Taxonomy" id="2664442"/>
    <lineage>
        <taxon>Bacteria</taxon>
        <taxon>Bacillati</taxon>
        <taxon>Bacillota</taxon>
        <taxon>Bacilli</taxon>
        <taxon>Lactobacillales</taxon>
        <taxon>Aerococcaceae</taxon>
        <taxon>Fundicoccus</taxon>
    </lineage>
</organism>
<evidence type="ECO:0000256" key="2">
    <source>
        <dbReference type="ARBA" id="ARBA00023121"/>
    </source>
</evidence>
<evidence type="ECO:0000313" key="4">
    <source>
        <dbReference type="Proteomes" id="UP000430975"/>
    </source>
</evidence>
<sequence>MTKYIITTESGSDLKQDVIDRYDVRIVPMHVTMGDKTYIDGSFPVTKAFDYYNESGQLPKTSGSTPQDNTEVFQQIFADYPDAQIIHIGYSAVTTVSFNAAHIASEEFEAGKIHLVDSKNVTLGLATIVEETAKYIKSNPAVTPAEIIAFVEDIRERVRFIFLPKTLVYLHAGGRVSNMAFHGANLLNLHPTIKVEDGYLKSDKKYRGSFERCLKKTIDDFFKRYNIAPETVRVGGSPGVTTELKDLAYSLVAEHGATNPGAWFDTGTVISSHGGPEAFGMVGIERP</sequence>
<proteinExistence type="predicted"/>
<dbReference type="Pfam" id="PF02645">
    <property type="entry name" value="DegV"/>
    <property type="match status" value="1"/>
</dbReference>
<accession>A0A6I2GP45</accession>
<comment type="caution">
    <text evidence="3">The sequence shown here is derived from an EMBL/GenBank/DDBJ whole genome shotgun (WGS) entry which is preliminary data.</text>
</comment>
<evidence type="ECO:0000313" key="3">
    <source>
        <dbReference type="EMBL" id="MRI86268.1"/>
    </source>
</evidence>
<dbReference type="InterPro" id="IPR003797">
    <property type="entry name" value="DegV"/>
</dbReference>
<dbReference type="Gene3D" id="3.40.50.10170">
    <property type="match status" value="1"/>
</dbReference>
<dbReference type="InterPro" id="IPR043168">
    <property type="entry name" value="DegV_C"/>
</dbReference>
<dbReference type="PANTHER" id="PTHR33434">
    <property type="entry name" value="DEGV DOMAIN-CONTAINING PROTEIN DR_1986-RELATED"/>
    <property type="match status" value="1"/>
</dbReference>
<dbReference type="EMBL" id="WJQS01000010">
    <property type="protein sequence ID" value="MRI86268.1"/>
    <property type="molecule type" value="Genomic_DNA"/>
</dbReference>
<dbReference type="SUPFAM" id="SSF82549">
    <property type="entry name" value="DAK1/DegV-like"/>
    <property type="match status" value="1"/>
</dbReference>
<reference evidence="3 4" key="1">
    <citation type="submission" date="2019-11" db="EMBL/GenBank/DDBJ databases">
        <title>Characterisation of Fundicoccus ignavus gen. nov. sp. nov., a novel genus of the family Aerococcaceae isolated from bulk tank milk.</title>
        <authorList>
            <person name="Siebert A."/>
            <person name="Huptas C."/>
            <person name="Wenning M."/>
            <person name="Scherer S."/>
            <person name="Doll E.V."/>
        </authorList>
    </citation>
    <scope>NUCLEOTIDE SEQUENCE [LARGE SCALE GENOMIC DNA]</scope>
    <source>
        <strain evidence="3 4">WS4759</strain>
    </source>
</reference>
<protein>
    <submittedName>
        <fullName evidence="3">DegV family EDD domain-containing protein</fullName>
    </submittedName>
</protein>
<dbReference type="PANTHER" id="PTHR33434:SF2">
    <property type="entry name" value="FATTY ACID-BINDING PROTEIN TM_1468"/>
    <property type="match status" value="1"/>
</dbReference>
<gene>
    <name evidence="3" type="ORF">GIY09_10465</name>
</gene>
<dbReference type="Gene3D" id="3.30.1180.10">
    <property type="match status" value="1"/>
</dbReference>
<keyword evidence="2" id="KW-0446">Lipid-binding</keyword>
<dbReference type="NCBIfam" id="TIGR00762">
    <property type="entry name" value="DegV"/>
    <property type="match status" value="1"/>
</dbReference>
<dbReference type="RefSeq" id="WP_153863960.1">
    <property type="nucleotide sequence ID" value="NZ_WJQS01000010.1"/>
</dbReference>
<name>A0A6I2GP45_9LACT</name>
<dbReference type="AlphaFoldDB" id="A0A6I2GP45"/>
<dbReference type="GO" id="GO:0008289">
    <property type="term" value="F:lipid binding"/>
    <property type="evidence" value="ECO:0007669"/>
    <property type="project" value="UniProtKB-KW"/>
</dbReference>
<comment type="function">
    <text evidence="1">May bind long-chain fatty acids, such as palmitate, and may play a role in lipid transport or fatty acid metabolism.</text>
</comment>
<dbReference type="InterPro" id="IPR050270">
    <property type="entry name" value="DegV_domain_contain"/>
</dbReference>
<evidence type="ECO:0000256" key="1">
    <source>
        <dbReference type="ARBA" id="ARBA00003238"/>
    </source>
</evidence>
<keyword evidence="4" id="KW-1185">Reference proteome</keyword>
<dbReference type="PROSITE" id="PS51482">
    <property type="entry name" value="DEGV"/>
    <property type="match status" value="1"/>
</dbReference>
<dbReference type="Proteomes" id="UP000430975">
    <property type="component" value="Unassembled WGS sequence"/>
</dbReference>